<organism evidence="1 2">
    <name type="scientific">Jeotgalibacillus campisalis</name>
    <dbReference type="NCBI Taxonomy" id="220754"/>
    <lineage>
        <taxon>Bacteria</taxon>
        <taxon>Bacillati</taxon>
        <taxon>Bacillota</taxon>
        <taxon>Bacilli</taxon>
        <taxon>Bacillales</taxon>
        <taxon>Caryophanaceae</taxon>
        <taxon>Jeotgalibacillus</taxon>
    </lineage>
</organism>
<proteinExistence type="predicted"/>
<dbReference type="PATRIC" id="fig|220754.4.peg.1033"/>
<dbReference type="EMBL" id="JXRR01000008">
    <property type="protein sequence ID" value="KIL51133.1"/>
    <property type="molecule type" value="Genomic_DNA"/>
</dbReference>
<evidence type="ECO:0000313" key="1">
    <source>
        <dbReference type="EMBL" id="KIL51133.1"/>
    </source>
</evidence>
<gene>
    <name evidence="1" type="ORF">KR50_10140</name>
</gene>
<reference evidence="1 2" key="1">
    <citation type="submission" date="2015-01" db="EMBL/GenBank/DDBJ databases">
        <title>Jeotgalibacillus campisalis genome sequencing.</title>
        <authorList>
            <person name="Goh K.M."/>
            <person name="Chan K.-G."/>
            <person name="Yaakop A.S."/>
            <person name="Ee R."/>
            <person name="Gan H.M."/>
            <person name="Chan C.S."/>
        </authorList>
    </citation>
    <scope>NUCLEOTIDE SEQUENCE [LARGE SCALE GENOMIC DNA]</scope>
    <source>
        <strain evidence="1 2">SF-57</strain>
    </source>
</reference>
<dbReference type="Proteomes" id="UP000031972">
    <property type="component" value="Unassembled WGS sequence"/>
</dbReference>
<accession>A0A0C2W540</accession>
<evidence type="ECO:0000313" key="2">
    <source>
        <dbReference type="Proteomes" id="UP000031972"/>
    </source>
</evidence>
<name>A0A0C2W540_9BACL</name>
<dbReference type="RefSeq" id="WP_156969460.1">
    <property type="nucleotide sequence ID" value="NZ_JXRR01000008.1"/>
</dbReference>
<comment type="caution">
    <text evidence="1">The sequence shown here is derived from an EMBL/GenBank/DDBJ whole genome shotgun (WGS) entry which is preliminary data.</text>
</comment>
<dbReference type="AlphaFoldDB" id="A0A0C2W540"/>
<sequence>MKKYDEQFLFQRDLNRLKKMRSTITGESRFSIMVDAQISLLTKSLRSIH</sequence>
<protein>
    <submittedName>
        <fullName evidence="1">Uncharacterized protein</fullName>
    </submittedName>
</protein>
<keyword evidence="2" id="KW-1185">Reference proteome</keyword>